<protein>
    <recommendedName>
        <fullName evidence="4">NAD(P)-binding domain-containing protein</fullName>
    </recommendedName>
</protein>
<reference evidence="2" key="2">
    <citation type="journal article" date="2007" name="Science">
        <title>Draft genome sequence of the sexually transmitted pathogen Trichomonas vaginalis.</title>
        <authorList>
            <person name="Carlton J.M."/>
            <person name="Hirt R.P."/>
            <person name="Silva J.C."/>
            <person name="Delcher A.L."/>
            <person name="Schatz M."/>
            <person name="Zhao Q."/>
            <person name="Wortman J.R."/>
            <person name="Bidwell S.L."/>
            <person name="Alsmark U.C.M."/>
            <person name="Besteiro S."/>
            <person name="Sicheritz-Ponten T."/>
            <person name="Noel C.J."/>
            <person name="Dacks J.B."/>
            <person name="Foster P.G."/>
            <person name="Simillion C."/>
            <person name="Van de Peer Y."/>
            <person name="Miranda-Saavedra D."/>
            <person name="Barton G.J."/>
            <person name="Westrop G.D."/>
            <person name="Mueller S."/>
            <person name="Dessi D."/>
            <person name="Fiori P.L."/>
            <person name="Ren Q."/>
            <person name="Paulsen I."/>
            <person name="Zhang H."/>
            <person name="Bastida-Corcuera F.D."/>
            <person name="Simoes-Barbosa A."/>
            <person name="Brown M.T."/>
            <person name="Hayes R.D."/>
            <person name="Mukherjee M."/>
            <person name="Okumura C.Y."/>
            <person name="Schneider R."/>
            <person name="Smith A.J."/>
            <person name="Vanacova S."/>
            <person name="Villalvazo M."/>
            <person name="Haas B.J."/>
            <person name="Pertea M."/>
            <person name="Feldblyum T.V."/>
            <person name="Utterback T.R."/>
            <person name="Shu C.L."/>
            <person name="Osoegawa K."/>
            <person name="de Jong P.J."/>
            <person name="Hrdy I."/>
            <person name="Horvathova L."/>
            <person name="Zubacova Z."/>
            <person name="Dolezal P."/>
            <person name="Malik S.B."/>
            <person name="Logsdon J.M. Jr."/>
            <person name="Henze K."/>
            <person name="Gupta A."/>
            <person name="Wang C.C."/>
            <person name="Dunne R.L."/>
            <person name="Upcroft J.A."/>
            <person name="Upcroft P."/>
            <person name="White O."/>
            <person name="Salzberg S.L."/>
            <person name="Tang P."/>
            <person name="Chiu C.-H."/>
            <person name="Lee Y.-S."/>
            <person name="Embley T.M."/>
            <person name="Coombs G.H."/>
            <person name="Mottram J.C."/>
            <person name="Tachezy J."/>
            <person name="Fraser-Liggett C.M."/>
            <person name="Johnson P.J."/>
        </authorList>
    </citation>
    <scope>NUCLEOTIDE SEQUENCE [LARGE SCALE GENOMIC DNA]</scope>
    <source>
        <strain evidence="2">G3</strain>
    </source>
</reference>
<dbReference type="Pfam" id="PF05186">
    <property type="entry name" value="Dpy-30"/>
    <property type="match status" value="1"/>
</dbReference>
<dbReference type="Gene3D" id="3.40.50.720">
    <property type="entry name" value="NAD(P)-binding Rossmann-like Domain"/>
    <property type="match status" value="1"/>
</dbReference>
<dbReference type="InterPro" id="IPR036291">
    <property type="entry name" value="NAD(P)-bd_dom_sf"/>
</dbReference>
<name>A2G6R0_TRIV3</name>
<accession>A2G6R0</accession>
<dbReference type="RefSeq" id="XP_001300090.1">
    <property type="nucleotide sequence ID" value="XM_001300089.1"/>
</dbReference>
<dbReference type="STRING" id="5722.A2G6R0"/>
<dbReference type="InterPro" id="IPR051783">
    <property type="entry name" value="NAD(P)-dependent_oxidoreduct"/>
</dbReference>
<dbReference type="PANTHER" id="PTHR48079:SF6">
    <property type="entry name" value="NAD(P)-BINDING DOMAIN-CONTAINING PROTEIN-RELATED"/>
    <property type="match status" value="1"/>
</dbReference>
<dbReference type="EMBL" id="DS114500">
    <property type="protein sequence ID" value="EAX87160.1"/>
    <property type="molecule type" value="Genomic_DNA"/>
</dbReference>
<dbReference type="Proteomes" id="UP000001542">
    <property type="component" value="Unassembled WGS sequence"/>
</dbReference>
<dbReference type="VEuPathDB" id="TrichDB:TVAGG3_0744690"/>
<dbReference type="eggNOG" id="KOG3078">
    <property type="taxonomic scope" value="Eukaryota"/>
</dbReference>
<dbReference type="SMR" id="A2G6R0"/>
<dbReference type="PANTHER" id="PTHR48079">
    <property type="entry name" value="PROTEIN YEEZ"/>
    <property type="match status" value="1"/>
</dbReference>
<dbReference type="InParanoid" id="A2G6R0"/>
<evidence type="ECO:0000256" key="1">
    <source>
        <dbReference type="SAM" id="MobiDB-lite"/>
    </source>
</evidence>
<evidence type="ECO:0008006" key="4">
    <source>
        <dbReference type="Google" id="ProtNLM"/>
    </source>
</evidence>
<dbReference type="InterPro" id="IPR007858">
    <property type="entry name" value="Dpy-30_motif"/>
</dbReference>
<feature type="region of interest" description="Disordered" evidence="1">
    <location>
        <begin position="465"/>
        <end position="486"/>
    </location>
</feature>
<dbReference type="OrthoDB" id="10262413at2759"/>
<dbReference type="CDD" id="cd22958">
    <property type="entry name" value="DD_DPY30_SDC1-like"/>
    <property type="match status" value="1"/>
</dbReference>
<dbReference type="Gene3D" id="1.20.890.10">
    <property type="entry name" value="cAMP-dependent protein kinase regulatory subunit, dimerization-anchoring domain"/>
    <property type="match status" value="1"/>
</dbReference>
<sequence length="553" mass="63265">MPKRFAFVNYGNSREGSAIADALKEEGYFVYATYQPDPKKLDHLKPAPLSVDQFIDSDKETILATIKQCHAVIYTILDTPKLANEIFTELAQDIGVKKTIVIISPIFTWGGEPRAQDWKKRWPHPKYADFLSAERYLTTLPLKLYVMCTGLLYGDGEGALLPLFQSAWSLNPVPILEENHNVIPTLHVKDMAHSAVAVLSSKPENPVFIAHDGSHTTQHDLIKAINTTFGAGRTTKTTDDQFISKYGREVIDWVKFDIELEAEEYAGLDFERHCSNPVEEMQTLVDEFVTHRLLKPLRIFAIDLDTALIDEIVKYYGVVNATDEKLKELFNNDKSEEAVALRESGNEEEEAPTLEIHKHVFANAPSLRNLGYIITKVPDNEESRESLFMEEDEVSAFIPKYILTSHEFGPLERWFISRGSHCCKVSNMEEVKKFLGLPRNFTREIRILEARRELEAIQSAEADAQRKEAKRQAEKEEEHRQELQRRDEELLAECEKELKSMQEIRSMDAKSYLMQKLVPIFIPPLAQISEARPDDPLRFLASHFEAEANKLKE</sequence>
<dbReference type="GO" id="GO:0005737">
    <property type="term" value="C:cytoplasm"/>
    <property type="evidence" value="ECO:0000318"/>
    <property type="project" value="GO_Central"/>
</dbReference>
<dbReference type="SUPFAM" id="SSF51735">
    <property type="entry name" value="NAD(P)-binding Rossmann-fold domains"/>
    <property type="match status" value="1"/>
</dbReference>
<dbReference type="KEGG" id="tva:4744806"/>
<evidence type="ECO:0000313" key="3">
    <source>
        <dbReference type="Proteomes" id="UP000001542"/>
    </source>
</evidence>
<dbReference type="GO" id="GO:0004029">
    <property type="term" value="F:aldehyde dehydrogenase (NAD+) activity"/>
    <property type="evidence" value="ECO:0000318"/>
    <property type="project" value="GO_Central"/>
</dbReference>
<dbReference type="VEuPathDB" id="TrichDB:TVAG_151510"/>
<reference evidence="2" key="1">
    <citation type="submission" date="2006-10" db="EMBL/GenBank/DDBJ databases">
        <authorList>
            <person name="Amadeo P."/>
            <person name="Zhao Q."/>
            <person name="Wortman J."/>
            <person name="Fraser-Liggett C."/>
            <person name="Carlton J."/>
        </authorList>
    </citation>
    <scope>NUCLEOTIDE SEQUENCE</scope>
    <source>
        <strain evidence="2">G3</strain>
    </source>
</reference>
<evidence type="ECO:0000313" key="2">
    <source>
        <dbReference type="EMBL" id="EAX87160.1"/>
    </source>
</evidence>
<organism evidence="2 3">
    <name type="scientific">Trichomonas vaginalis (strain ATCC PRA-98 / G3)</name>
    <dbReference type="NCBI Taxonomy" id="412133"/>
    <lineage>
        <taxon>Eukaryota</taxon>
        <taxon>Metamonada</taxon>
        <taxon>Parabasalia</taxon>
        <taxon>Trichomonadida</taxon>
        <taxon>Trichomonadidae</taxon>
        <taxon>Trichomonas</taxon>
    </lineage>
</organism>
<dbReference type="AlphaFoldDB" id="A2G6R0"/>
<gene>
    <name evidence="2" type="ORF">TVAG_151510</name>
</gene>
<keyword evidence="3" id="KW-1185">Reference proteome</keyword>
<proteinExistence type="predicted"/>